<dbReference type="InterPro" id="IPR015813">
    <property type="entry name" value="Pyrv/PenolPyrv_kinase-like_dom"/>
</dbReference>
<accession>W9VZE7</accession>
<gene>
    <name evidence="1" type="ORF">A1O7_05196</name>
</gene>
<evidence type="ECO:0000313" key="2">
    <source>
        <dbReference type="Proteomes" id="UP000019473"/>
    </source>
</evidence>
<organism evidence="1 2">
    <name type="scientific">Cladophialophora yegresii CBS 114405</name>
    <dbReference type="NCBI Taxonomy" id="1182544"/>
    <lineage>
        <taxon>Eukaryota</taxon>
        <taxon>Fungi</taxon>
        <taxon>Dikarya</taxon>
        <taxon>Ascomycota</taxon>
        <taxon>Pezizomycotina</taxon>
        <taxon>Eurotiomycetes</taxon>
        <taxon>Chaetothyriomycetidae</taxon>
        <taxon>Chaetothyriales</taxon>
        <taxon>Herpotrichiellaceae</taxon>
        <taxon>Cladophialophora</taxon>
    </lineage>
</organism>
<dbReference type="PANTHER" id="PTHR42905">
    <property type="entry name" value="PHOSPHOENOLPYRUVATE CARBOXYLASE"/>
    <property type="match status" value="1"/>
</dbReference>
<protein>
    <recommendedName>
        <fullName evidence="3">Methylisocitrate lyase</fullName>
    </recommendedName>
</protein>
<dbReference type="OrthoDB" id="429143at2759"/>
<dbReference type="Proteomes" id="UP000019473">
    <property type="component" value="Unassembled WGS sequence"/>
</dbReference>
<sequence length="264" mass="27987">MASAALKSLARTFRALHQQPGKPLILANVYDPLSASIVAALPSCHALATASYAVARAAGVEDDALTIEQNITAAKTIGGVAAKYGKPLTVDLQDGYGDRLEEAVRAAIEEAGAVGINLEDCGKETHEMFPVDMAAERVQRAMKVAGDLGLQDFVVNARCDTLVYGGPLDDVVTRGKRYLDAGATTVFVWGGGARRGLHRFEVERLVKEFNGRLSVMFGIGQKDGLSVPELANLGVARISVGPAIQTAIVNECARVAREILEPMQ</sequence>
<dbReference type="HOGENOM" id="CLU_027389_2_0_1"/>
<comment type="caution">
    <text evidence="1">The sequence shown here is derived from an EMBL/GenBank/DDBJ whole genome shotgun (WGS) entry which is preliminary data.</text>
</comment>
<dbReference type="PANTHER" id="PTHR42905:SF16">
    <property type="entry name" value="CARBOXYPHOSPHONOENOLPYRUVATE PHOSPHONOMUTASE-LIKE PROTEIN (AFU_ORTHOLOGUE AFUA_5G07230)"/>
    <property type="match status" value="1"/>
</dbReference>
<reference evidence="1 2" key="1">
    <citation type="submission" date="2013-03" db="EMBL/GenBank/DDBJ databases">
        <title>The Genome Sequence of Cladophialophora yegresii CBS 114405.</title>
        <authorList>
            <consortium name="The Broad Institute Genomics Platform"/>
            <person name="Cuomo C."/>
            <person name="de Hoog S."/>
            <person name="Gorbushina A."/>
            <person name="Walker B."/>
            <person name="Young S.K."/>
            <person name="Zeng Q."/>
            <person name="Gargeya S."/>
            <person name="Fitzgerald M."/>
            <person name="Haas B."/>
            <person name="Abouelleil A."/>
            <person name="Allen A.W."/>
            <person name="Alvarado L."/>
            <person name="Arachchi H.M."/>
            <person name="Berlin A.M."/>
            <person name="Chapman S.B."/>
            <person name="Gainer-Dewar J."/>
            <person name="Goldberg J."/>
            <person name="Griggs A."/>
            <person name="Gujja S."/>
            <person name="Hansen M."/>
            <person name="Howarth C."/>
            <person name="Imamovic A."/>
            <person name="Ireland A."/>
            <person name="Larimer J."/>
            <person name="McCowan C."/>
            <person name="Murphy C."/>
            <person name="Pearson M."/>
            <person name="Poon T.W."/>
            <person name="Priest M."/>
            <person name="Roberts A."/>
            <person name="Saif S."/>
            <person name="Shea T."/>
            <person name="Sisk P."/>
            <person name="Sykes S."/>
            <person name="Wortman J."/>
            <person name="Nusbaum C."/>
            <person name="Birren B."/>
        </authorList>
    </citation>
    <scope>NUCLEOTIDE SEQUENCE [LARGE SCALE GENOMIC DNA]</scope>
    <source>
        <strain evidence="1 2">CBS 114405</strain>
    </source>
</reference>
<evidence type="ECO:0000313" key="1">
    <source>
        <dbReference type="EMBL" id="EXJ61043.1"/>
    </source>
</evidence>
<dbReference type="Pfam" id="PF13714">
    <property type="entry name" value="PEP_mutase"/>
    <property type="match status" value="1"/>
</dbReference>
<dbReference type="VEuPathDB" id="FungiDB:A1O7_05196"/>
<dbReference type="InterPro" id="IPR039556">
    <property type="entry name" value="ICL/PEPM"/>
</dbReference>
<evidence type="ECO:0008006" key="3">
    <source>
        <dbReference type="Google" id="ProtNLM"/>
    </source>
</evidence>
<dbReference type="eggNOG" id="ENOG502RZTD">
    <property type="taxonomic scope" value="Eukaryota"/>
</dbReference>
<dbReference type="Gene3D" id="3.20.20.60">
    <property type="entry name" value="Phosphoenolpyruvate-binding domains"/>
    <property type="match status" value="1"/>
</dbReference>
<dbReference type="GeneID" id="19179781"/>
<dbReference type="CDD" id="cd00377">
    <property type="entry name" value="ICL_PEPM"/>
    <property type="match status" value="1"/>
</dbReference>
<dbReference type="EMBL" id="AMGW01000003">
    <property type="protein sequence ID" value="EXJ61043.1"/>
    <property type="molecule type" value="Genomic_DNA"/>
</dbReference>
<dbReference type="SUPFAM" id="SSF51621">
    <property type="entry name" value="Phosphoenolpyruvate/pyruvate domain"/>
    <property type="match status" value="1"/>
</dbReference>
<dbReference type="InterPro" id="IPR040442">
    <property type="entry name" value="Pyrv_kinase-like_dom_sf"/>
</dbReference>
<dbReference type="RefSeq" id="XP_007757396.1">
    <property type="nucleotide sequence ID" value="XM_007759206.1"/>
</dbReference>
<keyword evidence="2" id="KW-1185">Reference proteome</keyword>
<name>W9VZE7_9EURO</name>
<dbReference type="GO" id="GO:0003824">
    <property type="term" value="F:catalytic activity"/>
    <property type="evidence" value="ECO:0007669"/>
    <property type="project" value="InterPro"/>
</dbReference>
<dbReference type="AlphaFoldDB" id="W9VZE7"/>
<proteinExistence type="predicted"/>